<organism evidence="1 2">
    <name type="scientific">Scutellospora calospora</name>
    <dbReference type="NCBI Taxonomy" id="85575"/>
    <lineage>
        <taxon>Eukaryota</taxon>
        <taxon>Fungi</taxon>
        <taxon>Fungi incertae sedis</taxon>
        <taxon>Mucoromycota</taxon>
        <taxon>Glomeromycotina</taxon>
        <taxon>Glomeromycetes</taxon>
        <taxon>Diversisporales</taxon>
        <taxon>Gigasporaceae</taxon>
        <taxon>Scutellospora</taxon>
    </lineage>
</organism>
<dbReference type="Proteomes" id="UP000789860">
    <property type="component" value="Unassembled WGS sequence"/>
</dbReference>
<name>A0ACA9LES3_9GLOM</name>
<protein>
    <submittedName>
        <fullName evidence="1">3811_t:CDS:1</fullName>
    </submittedName>
</protein>
<gene>
    <name evidence="1" type="ORF">SCALOS_LOCUS4295</name>
</gene>
<evidence type="ECO:0000313" key="2">
    <source>
        <dbReference type="Proteomes" id="UP000789860"/>
    </source>
</evidence>
<comment type="caution">
    <text evidence="1">The sequence shown here is derived from an EMBL/GenBank/DDBJ whole genome shotgun (WGS) entry which is preliminary data.</text>
</comment>
<keyword evidence="2" id="KW-1185">Reference proteome</keyword>
<proteinExistence type="predicted"/>
<accession>A0ACA9LES3</accession>
<evidence type="ECO:0000313" key="1">
    <source>
        <dbReference type="EMBL" id="CAG8526898.1"/>
    </source>
</evidence>
<reference evidence="1" key="1">
    <citation type="submission" date="2021-06" db="EMBL/GenBank/DDBJ databases">
        <authorList>
            <person name="Kallberg Y."/>
            <person name="Tangrot J."/>
            <person name="Rosling A."/>
        </authorList>
    </citation>
    <scope>NUCLEOTIDE SEQUENCE</scope>
    <source>
        <strain evidence="1">AU212A</strain>
    </source>
</reference>
<dbReference type="EMBL" id="CAJVPM010005694">
    <property type="protein sequence ID" value="CAG8526898.1"/>
    <property type="molecule type" value="Genomic_DNA"/>
</dbReference>
<sequence length="141" mass="17479">MTYKWNKKWDKDLRLIKKQNSNKNEFNDEFQYTKNKSKYNDNKDDDSNNNEYIRKSNEEYSKSLKKLNKNKINDIVDMALKYCIKKFNIKDKERKNYMKNKFENYITEINDNFDNIETFEFENEIEDDLDSKFILIFKKRK</sequence>